<keyword evidence="1" id="KW-0732">Signal</keyword>
<gene>
    <name evidence="2" type="ORF">Q0590_11540</name>
</gene>
<accession>A0ABT8R5D9</accession>
<dbReference type="EMBL" id="JAUKPO010000005">
    <property type="protein sequence ID" value="MDO1446891.1"/>
    <property type="molecule type" value="Genomic_DNA"/>
</dbReference>
<comment type="caution">
    <text evidence="2">The sequence shown here is derived from an EMBL/GenBank/DDBJ whole genome shotgun (WGS) entry which is preliminary data.</text>
</comment>
<organism evidence="2 3">
    <name type="scientific">Rhodocytophaga aerolata</name>
    <dbReference type="NCBI Taxonomy" id="455078"/>
    <lineage>
        <taxon>Bacteria</taxon>
        <taxon>Pseudomonadati</taxon>
        <taxon>Bacteroidota</taxon>
        <taxon>Cytophagia</taxon>
        <taxon>Cytophagales</taxon>
        <taxon>Rhodocytophagaceae</taxon>
        <taxon>Rhodocytophaga</taxon>
    </lineage>
</organism>
<feature type="chain" id="PRO_5046313328" evidence="1">
    <location>
        <begin position="23"/>
        <end position="145"/>
    </location>
</feature>
<dbReference type="PROSITE" id="PS51257">
    <property type="entry name" value="PROKAR_LIPOPROTEIN"/>
    <property type="match status" value="1"/>
</dbReference>
<feature type="signal peptide" evidence="1">
    <location>
        <begin position="1"/>
        <end position="22"/>
    </location>
</feature>
<evidence type="ECO:0000313" key="2">
    <source>
        <dbReference type="EMBL" id="MDO1446891.1"/>
    </source>
</evidence>
<reference evidence="2" key="1">
    <citation type="submission" date="2023-07" db="EMBL/GenBank/DDBJ databases">
        <title>The genome sequence of Rhodocytophaga aerolata KACC 12507.</title>
        <authorList>
            <person name="Zhang X."/>
        </authorList>
    </citation>
    <scope>NUCLEOTIDE SEQUENCE</scope>
    <source>
        <strain evidence="2">KACC 12507</strain>
    </source>
</reference>
<dbReference type="Proteomes" id="UP001168528">
    <property type="component" value="Unassembled WGS sequence"/>
</dbReference>
<proteinExistence type="predicted"/>
<sequence length="145" mass="16112">MRSLLLSLIAFPLLFSCNNVDVSPKEKTTVETQKPTTNTAQSPLVGNYVKLADDDSSQPMPSVSQLVFIDDKHQLILRDQVVDLLYTGNPTYISTQQDFPYTPGGIARVEIGGLADQTTYRINISYWAKDAKNGTYTMGATYRKN</sequence>
<keyword evidence="3" id="KW-1185">Reference proteome</keyword>
<evidence type="ECO:0000313" key="3">
    <source>
        <dbReference type="Proteomes" id="UP001168528"/>
    </source>
</evidence>
<protein>
    <submittedName>
        <fullName evidence="2">Uncharacterized protein</fullName>
    </submittedName>
</protein>
<name>A0ABT8R5D9_9BACT</name>
<dbReference type="RefSeq" id="WP_302037695.1">
    <property type="nucleotide sequence ID" value="NZ_JAUKPO010000005.1"/>
</dbReference>
<evidence type="ECO:0000256" key="1">
    <source>
        <dbReference type="SAM" id="SignalP"/>
    </source>
</evidence>